<dbReference type="Proteomes" id="UP000241771">
    <property type="component" value="Unassembled WGS sequence"/>
</dbReference>
<dbReference type="AlphaFoldDB" id="A0A2T3NY26"/>
<evidence type="ECO:0000259" key="3">
    <source>
        <dbReference type="Pfam" id="PF00534"/>
    </source>
</evidence>
<evidence type="ECO:0000256" key="2">
    <source>
        <dbReference type="ARBA" id="ARBA00022679"/>
    </source>
</evidence>
<dbReference type="Pfam" id="PF13439">
    <property type="entry name" value="Glyco_transf_4"/>
    <property type="match status" value="1"/>
</dbReference>
<comment type="caution">
    <text evidence="5">The sequence shown here is derived from an EMBL/GenBank/DDBJ whole genome shotgun (WGS) entry which is preliminary data.</text>
</comment>
<dbReference type="InterPro" id="IPR001296">
    <property type="entry name" value="Glyco_trans_1"/>
</dbReference>
<dbReference type="GO" id="GO:0016757">
    <property type="term" value="F:glycosyltransferase activity"/>
    <property type="evidence" value="ECO:0007669"/>
    <property type="project" value="UniProtKB-KW"/>
</dbReference>
<dbReference type="Gene3D" id="3.40.50.2000">
    <property type="entry name" value="Glycogen Phosphorylase B"/>
    <property type="match status" value="2"/>
</dbReference>
<dbReference type="EMBL" id="PYMA01000002">
    <property type="protein sequence ID" value="PSW21203.1"/>
    <property type="molecule type" value="Genomic_DNA"/>
</dbReference>
<dbReference type="Pfam" id="PF00534">
    <property type="entry name" value="Glycos_transf_1"/>
    <property type="match status" value="1"/>
</dbReference>
<keyword evidence="6" id="KW-1185">Reference proteome</keyword>
<dbReference type="SUPFAM" id="SSF53756">
    <property type="entry name" value="UDP-Glycosyltransferase/glycogen phosphorylase"/>
    <property type="match status" value="1"/>
</dbReference>
<name>A0A2T3NY26_9GAMM</name>
<protein>
    <recommendedName>
        <fullName evidence="7">Glycosyl transferase family 1 domain-containing protein</fullName>
    </recommendedName>
</protein>
<sequence>MDDYMKILFLTNHKHLPELYGGMELNTHELCHLLIKRGHKVAVACRLEGGFTKVGLTNKVYNIFGYKFSKDYFNQYLCYRSFDMVDNVKVIIKDFEPDIVVLQGGHKHLEILKQIKSCPVVVYIHSIESINYKTDKNISYIANSNFTKETVNINFDIVIPPIIIPKKYKVSSSNEDIIFVNPSKHKGLEVVNGLAKLNPNLSFKYIVNSKKNDNSSYNNINNVEVIGPVNNMKSVYRSARLLIAPSVWDETWGRVASEAHCSGIPVLASKTGGLTESVGYGGICVPKNASINDWNKALHKIVNHENYEKFKKSSYEYSQRKEIDVKVLIDKFESHLLTRYHEK</sequence>
<dbReference type="InterPro" id="IPR028098">
    <property type="entry name" value="Glyco_trans_4-like_N"/>
</dbReference>
<proteinExistence type="predicted"/>
<keyword evidence="1" id="KW-0328">Glycosyltransferase</keyword>
<evidence type="ECO:0000256" key="1">
    <source>
        <dbReference type="ARBA" id="ARBA00022676"/>
    </source>
</evidence>
<feature type="domain" description="Glycosyl transferase family 1" evidence="3">
    <location>
        <begin position="211"/>
        <end position="314"/>
    </location>
</feature>
<accession>A0A2T3NY26</accession>
<dbReference type="GO" id="GO:1901135">
    <property type="term" value="P:carbohydrate derivative metabolic process"/>
    <property type="evidence" value="ECO:0007669"/>
    <property type="project" value="UniProtKB-ARBA"/>
</dbReference>
<dbReference type="PANTHER" id="PTHR12526:SF510">
    <property type="entry name" value="D-INOSITOL 3-PHOSPHATE GLYCOSYLTRANSFERASE"/>
    <property type="match status" value="1"/>
</dbReference>
<evidence type="ECO:0008006" key="7">
    <source>
        <dbReference type="Google" id="ProtNLM"/>
    </source>
</evidence>
<keyword evidence="2" id="KW-0808">Transferase</keyword>
<evidence type="ECO:0000259" key="4">
    <source>
        <dbReference type="Pfam" id="PF13439"/>
    </source>
</evidence>
<dbReference type="PANTHER" id="PTHR12526">
    <property type="entry name" value="GLYCOSYLTRANSFERASE"/>
    <property type="match status" value="1"/>
</dbReference>
<feature type="domain" description="Glycosyltransferase subfamily 4-like N-terminal" evidence="4">
    <location>
        <begin position="20"/>
        <end position="130"/>
    </location>
</feature>
<evidence type="ECO:0000313" key="5">
    <source>
        <dbReference type="EMBL" id="PSW21203.1"/>
    </source>
</evidence>
<reference evidence="5 6" key="1">
    <citation type="submission" date="2018-01" db="EMBL/GenBank/DDBJ databases">
        <title>Whole genome sequencing of Histamine producing bacteria.</title>
        <authorList>
            <person name="Butler K."/>
        </authorList>
    </citation>
    <scope>NUCLEOTIDE SEQUENCE [LARGE SCALE GENOMIC DNA]</scope>
    <source>
        <strain evidence="5 6">DSM 100436</strain>
    </source>
</reference>
<organism evidence="5 6">
    <name type="scientific">Photobacterium sanctipauli</name>
    <dbReference type="NCBI Taxonomy" id="1342794"/>
    <lineage>
        <taxon>Bacteria</taxon>
        <taxon>Pseudomonadati</taxon>
        <taxon>Pseudomonadota</taxon>
        <taxon>Gammaproteobacteria</taxon>
        <taxon>Vibrionales</taxon>
        <taxon>Vibrionaceae</taxon>
        <taxon>Photobacterium</taxon>
    </lineage>
</organism>
<gene>
    <name evidence="5" type="ORF">C9I98_04420</name>
</gene>
<evidence type="ECO:0000313" key="6">
    <source>
        <dbReference type="Proteomes" id="UP000241771"/>
    </source>
</evidence>